<sequence length="208" mass="23984">MHEQKRPPGYELFFAPLQVVLNPTEFESVKFAYLQAKSGLAKQTREDGSRAFDHPKFAAWIYMYELGGRDPHTIIIILLHDIEEDTYLLSPYRISLNFSKEIALDIVALTKLPKGKETVEEYLARIIDRGPRVTLAKLCDRLHNLRTLRGCSEEKLARQIEETQRYHLPLLIPALNEYGEPWTTYADSMEQKIKEAISELGNDRPAPK</sequence>
<dbReference type="Gene3D" id="1.10.3210.10">
    <property type="entry name" value="Hypothetical protein af1432"/>
    <property type="match status" value="1"/>
</dbReference>
<dbReference type="AlphaFoldDB" id="A0A1F6G529"/>
<name>A0A1F6G529_9BACT</name>
<reference evidence="1 2" key="1">
    <citation type="journal article" date="2016" name="Nat. Commun.">
        <title>Thousands of microbial genomes shed light on interconnected biogeochemical processes in an aquifer system.</title>
        <authorList>
            <person name="Anantharaman K."/>
            <person name="Brown C.T."/>
            <person name="Hug L.A."/>
            <person name="Sharon I."/>
            <person name="Castelle C.J."/>
            <person name="Probst A.J."/>
            <person name="Thomas B.C."/>
            <person name="Singh A."/>
            <person name="Wilkins M.J."/>
            <person name="Karaoz U."/>
            <person name="Brodie E.L."/>
            <person name="Williams K.H."/>
            <person name="Hubbard S.S."/>
            <person name="Banfield J.F."/>
        </authorList>
    </citation>
    <scope>NUCLEOTIDE SEQUENCE [LARGE SCALE GENOMIC DNA]</scope>
</reference>
<evidence type="ECO:0000313" key="1">
    <source>
        <dbReference type="EMBL" id="OGG93162.1"/>
    </source>
</evidence>
<organism evidence="1 2">
    <name type="scientific">Candidatus Kaiserbacteria bacterium RIFOXYD1_FULL_47_14</name>
    <dbReference type="NCBI Taxonomy" id="1798533"/>
    <lineage>
        <taxon>Bacteria</taxon>
        <taxon>Candidatus Kaiseribacteriota</taxon>
    </lineage>
</organism>
<protein>
    <recommendedName>
        <fullName evidence="3">HD domain-containing protein</fullName>
    </recommendedName>
</protein>
<evidence type="ECO:0000313" key="2">
    <source>
        <dbReference type="Proteomes" id="UP000176867"/>
    </source>
</evidence>
<dbReference type="SUPFAM" id="SSF109604">
    <property type="entry name" value="HD-domain/PDEase-like"/>
    <property type="match status" value="1"/>
</dbReference>
<comment type="caution">
    <text evidence="1">The sequence shown here is derived from an EMBL/GenBank/DDBJ whole genome shotgun (WGS) entry which is preliminary data.</text>
</comment>
<evidence type="ECO:0008006" key="3">
    <source>
        <dbReference type="Google" id="ProtNLM"/>
    </source>
</evidence>
<accession>A0A1F6G529</accession>
<dbReference type="STRING" id="1798533.A2609_02680"/>
<dbReference type="Proteomes" id="UP000176867">
    <property type="component" value="Unassembled WGS sequence"/>
</dbReference>
<gene>
    <name evidence="1" type="ORF">A2609_02680</name>
</gene>
<proteinExistence type="predicted"/>
<dbReference type="EMBL" id="MFMU01000013">
    <property type="protein sequence ID" value="OGG93162.1"/>
    <property type="molecule type" value="Genomic_DNA"/>
</dbReference>